<sequence>MQTLDVEYNVHSKVETLLYDKTEATQLWTILLMYNAAQENNREVFQGLIATSRAKLQYFVDNRNKCAIRTATTVDDHSRALDAHSESAFSFDQDYDPQSQKTITCVVTWQH</sequence>
<gene>
    <name evidence="1" type="ORF">H257_11126</name>
</gene>
<dbReference type="EMBL" id="KI913145">
    <property type="protein sequence ID" value="ETV74160.1"/>
    <property type="molecule type" value="Genomic_DNA"/>
</dbReference>
<name>W4G3A4_APHAT</name>
<proteinExistence type="predicted"/>
<dbReference type="RefSeq" id="XP_009836266.1">
    <property type="nucleotide sequence ID" value="XM_009837964.1"/>
</dbReference>
<dbReference type="VEuPathDB" id="FungiDB:H257_11126"/>
<accession>W4G3A4</accession>
<evidence type="ECO:0000313" key="1">
    <source>
        <dbReference type="EMBL" id="ETV74160.1"/>
    </source>
</evidence>
<dbReference type="GeneID" id="20813122"/>
<organism evidence="1">
    <name type="scientific">Aphanomyces astaci</name>
    <name type="common">Crayfish plague agent</name>
    <dbReference type="NCBI Taxonomy" id="112090"/>
    <lineage>
        <taxon>Eukaryota</taxon>
        <taxon>Sar</taxon>
        <taxon>Stramenopiles</taxon>
        <taxon>Oomycota</taxon>
        <taxon>Saprolegniomycetes</taxon>
        <taxon>Saprolegniales</taxon>
        <taxon>Verrucalvaceae</taxon>
        <taxon>Aphanomyces</taxon>
    </lineage>
</organism>
<protein>
    <submittedName>
        <fullName evidence="1">Uncharacterized protein</fullName>
    </submittedName>
</protein>
<reference evidence="1" key="1">
    <citation type="submission" date="2013-12" db="EMBL/GenBank/DDBJ databases">
        <title>The Genome Sequence of Aphanomyces astaci APO3.</title>
        <authorList>
            <consortium name="The Broad Institute Genomics Platform"/>
            <person name="Russ C."/>
            <person name="Tyler B."/>
            <person name="van West P."/>
            <person name="Dieguez-Uribeondo J."/>
            <person name="Young S.K."/>
            <person name="Zeng Q."/>
            <person name="Gargeya S."/>
            <person name="Fitzgerald M."/>
            <person name="Abouelleil A."/>
            <person name="Alvarado L."/>
            <person name="Chapman S.B."/>
            <person name="Gainer-Dewar J."/>
            <person name="Goldberg J."/>
            <person name="Griggs A."/>
            <person name="Gujja S."/>
            <person name="Hansen M."/>
            <person name="Howarth C."/>
            <person name="Imamovic A."/>
            <person name="Ireland A."/>
            <person name="Larimer J."/>
            <person name="McCowan C."/>
            <person name="Murphy C."/>
            <person name="Pearson M."/>
            <person name="Poon T.W."/>
            <person name="Priest M."/>
            <person name="Roberts A."/>
            <person name="Saif S."/>
            <person name="Shea T."/>
            <person name="Sykes S."/>
            <person name="Wortman J."/>
            <person name="Nusbaum C."/>
            <person name="Birren B."/>
        </authorList>
    </citation>
    <scope>NUCLEOTIDE SEQUENCE [LARGE SCALE GENOMIC DNA]</scope>
    <source>
        <strain evidence="1">APO3</strain>
    </source>
</reference>
<dbReference type="AlphaFoldDB" id="W4G3A4"/>